<gene>
    <name evidence="1" type="ORF">TCDM_12161</name>
</gene>
<comment type="caution">
    <text evidence="1">The sequence shown here is derived from an EMBL/GenBank/DDBJ whole genome shotgun (WGS) entry which is preliminary data.</text>
</comment>
<dbReference type="EMBL" id="AYLP01000501">
    <property type="protein sequence ID" value="ESS60318.1"/>
    <property type="molecule type" value="Genomic_DNA"/>
</dbReference>
<name>V5B7G9_TRYCR</name>
<proteinExistence type="predicted"/>
<organism evidence="1 2">
    <name type="scientific">Trypanosoma cruzi Dm28c</name>
    <dbReference type="NCBI Taxonomy" id="1416333"/>
    <lineage>
        <taxon>Eukaryota</taxon>
        <taxon>Discoba</taxon>
        <taxon>Euglenozoa</taxon>
        <taxon>Kinetoplastea</taxon>
        <taxon>Metakinetoplastina</taxon>
        <taxon>Trypanosomatida</taxon>
        <taxon>Trypanosomatidae</taxon>
        <taxon>Trypanosoma</taxon>
        <taxon>Schizotrypanum</taxon>
    </lineage>
</organism>
<dbReference type="AlphaFoldDB" id="V5B7G9"/>
<evidence type="ECO:0000313" key="2">
    <source>
        <dbReference type="Proteomes" id="UP000017861"/>
    </source>
</evidence>
<dbReference type="VEuPathDB" id="TriTrypDB:TCDM_12161"/>
<evidence type="ECO:0000313" key="1">
    <source>
        <dbReference type="EMBL" id="ESS60318.1"/>
    </source>
</evidence>
<sequence length="92" mass="10095">MQDNGVMLPSWEHACLSRDAVLRPRSVGWHLVVRIHVNGWTPSGDTQCALRSHVGKRDAAAADPRCLCRVVGKLNLHVAWGGGEVLSCRRLS</sequence>
<dbReference type="Proteomes" id="UP000017861">
    <property type="component" value="Unassembled WGS sequence"/>
</dbReference>
<protein>
    <submittedName>
        <fullName evidence="1">Uncharacterized protein</fullName>
    </submittedName>
</protein>
<accession>V5B7G9</accession>
<reference evidence="1 2" key="1">
    <citation type="journal article" date="2014" name="Genome Announc.">
        <title>Trypanosoma cruzi Clone Dm28c Draft Genome Sequence.</title>
        <authorList>
            <person name="Grisard E.C."/>
            <person name="Teixeira S.M."/>
            <person name="de Almeida L.G."/>
            <person name="Stoco P.H."/>
            <person name="Gerber A.L."/>
            <person name="Talavera-Lopez C."/>
            <person name="Lima O.C."/>
            <person name="Andersson B."/>
            <person name="de Vasconcelos A.T."/>
        </authorList>
    </citation>
    <scope>NUCLEOTIDE SEQUENCE [LARGE SCALE GENOMIC DNA]</scope>
    <source>
        <strain evidence="1 2">Dm28c</strain>
    </source>
</reference>